<evidence type="ECO:0000259" key="5">
    <source>
        <dbReference type="PROSITE" id="PS50984"/>
    </source>
</evidence>
<evidence type="ECO:0000313" key="6">
    <source>
        <dbReference type="EMBL" id="MCW7553230.1"/>
    </source>
</evidence>
<dbReference type="EC" id="5.4.99.27" evidence="4"/>
<dbReference type="InterPro" id="IPR011760">
    <property type="entry name" value="PsdUridine_synth_TruD_insert"/>
</dbReference>
<name>A0ABT3MV19_9GAMM</name>
<dbReference type="CDD" id="cd02575">
    <property type="entry name" value="PseudoU_synth_EcTruD"/>
    <property type="match status" value="1"/>
</dbReference>
<dbReference type="Gene3D" id="3.30.2340.10">
    <property type="entry name" value="TruD, insertion domain"/>
    <property type="match status" value="1"/>
</dbReference>
<evidence type="ECO:0000256" key="1">
    <source>
        <dbReference type="ARBA" id="ARBA00007953"/>
    </source>
</evidence>
<dbReference type="PROSITE" id="PS50984">
    <property type="entry name" value="TRUD"/>
    <property type="match status" value="1"/>
</dbReference>
<evidence type="ECO:0000256" key="2">
    <source>
        <dbReference type="ARBA" id="ARBA00022694"/>
    </source>
</evidence>
<dbReference type="PROSITE" id="PS01268">
    <property type="entry name" value="UPF0024"/>
    <property type="match status" value="1"/>
</dbReference>
<reference evidence="6 7" key="1">
    <citation type="submission" date="2022-10" db="EMBL/GenBank/DDBJ databases">
        <title>High-quality genome sequences of two octocoral-associated bacteria, Endozoicomonas euniceicola EF212 and Endozoicomonas gorgoniicola PS125.</title>
        <authorList>
            <person name="Chiou Y.-J."/>
            <person name="Chen Y.-H."/>
        </authorList>
    </citation>
    <scope>NUCLEOTIDE SEQUENCE [LARGE SCALE GENOMIC DNA]</scope>
    <source>
        <strain evidence="6 7">PS125</strain>
    </source>
</reference>
<dbReference type="InterPro" id="IPR020119">
    <property type="entry name" value="PsdUridine_synth_TruD_CS"/>
</dbReference>
<comment type="function">
    <text evidence="4">Responsible for synthesis of pseudouridine from uracil-13 in transfer RNAs.</text>
</comment>
<proteinExistence type="inferred from homology"/>
<gene>
    <name evidence="4" type="primary">truD</name>
    <name evidence="6" type="ORF">NX722_11385</name>
</gene>
<dbReference type="InterPro" id="IPR050170">
    <property type="entry name" value="TruD_pseudoU_synthase"/>
</dbReference>
<evidence type="ECO:0000313" key="7">
    <source>
        <dbReference type="Proteomes" id="UP001209854"/>
    </source>
</evidence>
<comment type="catalytic activity">
    <reaction evidence="4">
        <text>uridine(13) in tRNA = pseudouridine(13) in tRNA</text>
        <dbReference type="Rhea" id="RHEA:42540"/>
        <dbReference type="Rhea" id="RHEA-COMP:10105"/>
        <dbReference type="Rhea" id="RHEA-COMP:10106"/>
        <dbReference type="ChEBI" id="CHEBI:65314"/>
        <dbReference type="ChEBI" id="CHEBI:65315"/>
        <dbReference type="EC" id="5.4.99.27"/>
    </reaction>
</comment>
<dbReference type="PANTHER" id="PTHR47811:SF1">
    <property type="entry name" value="TRNA PSEUDOURIDINE SYNTHASE D"/>
    <property type="match status" value="1"/>
</dbReference>
<dbReference type="SUPFAM" id="SSF55120">
    <property type="entry name" value="Pseudouridine synthase"/>
    <property type="match status" value="1"/>
</dbReference>
<evidence type="ECO:0000256" key="3">
    <source>
        <dbReference type="ARBA" id="ARBA00023235"/>
    </source>
</evidence>
<dbReference type="InterPro" id="IPR042214">
    <property type="entry name" value="TruD_catalytic"/>
</dbReference>
<feature type="domain" description="TRUD" evidence="5">
    <location>
        <begin position="159"/>
        <end position="304"/>
    </location>
</feature>
<feature type="active site" description="Nucleophile" evidence="4">
    <location>
        <position position="83"/>
    </location>
</feature>
<dbReference type="InterPro" id="IPR020103">
    <property type="entry name" value="PsdUridine_synth_cat_dom_sf"/>
</dbReference>
<accession>A0ABT3MV19</accession>
<dbReference type="Proteomes" id="UP001209854">
    <property type="component" value="Unassembled WGS sequence"/>
</dbReference>
<sequence>MSDLSYPMDWAYAWGDPAGKALFKEQPEDFIVEELLPFEPDGEGEHVLLYVEKQGENTDWVAGRLARFARVKRLSVSYAGRKDRHGITRQWFSVWMPGMEEPRWSDFQEDNIRILQVSRHRRKLKTGALKGNRFIITLKNVDADREQLDTLLDLVSVKGVPSYFGEQRFGRRGENLERAIKMFAGEFRAHKNKRSMYLSAARSWLFNRIVSERVNQNNWLDYIAGDVPGFQDSGSLILRDHNDELMARIHRGEVMLTAPLWGEGELLSEADCKALELATLEPYPALKSGLEDARMKQERRAIRLIPDQMQWQWNDDLTLQVSFALPKGCFATSILRELLLCEERDRFEPAVVQ</sequence>
<protein>
    <recommendedName>
        <fullName evidence="4">tRNA pseudouridine synthase D</fullName>
        <ecNumber evidence="4">5.4.99.27</ecNumber>
    </recommendedName>
    <alternativeName>
        <fullName evidence="4">tRNA pseudouridine(13) synthase</fullName>
    </alternativeName>
    <alternativeName>
        <fullName evidence="4">tRNA pseudouridylate synthase D</fullName>
    </alternativeName>
    <alternativeName>
        <fullName evidence="4">tRNA-uridine isomerase D</fullName>
    </alternativeName>
</protein>
<dbReference type="PANTHER" id="PTHR47811">
    <property type="entry name" value="TRNA PSEUDOURIDINE SYNTHASE D"/>
    <property type="match status" value="1"/>
</dbReference>
<dbReference type="RefSeq" id="WP_262568076.1">
    <property type="nucleotide sequence ID" value="NZ_JAPFCC010000001.1"/>
</dbReference>
<evidence type="ECO:0000256" key="4">
    <source>
        <dbReference type="HAMAP-Rule" id="MF_01082"/>
    </source>
</evidence>
<dbReference type="HAMAP" id="MF_01082">
    <property type="entry name" value="TruD"/>
    <property type="match status" value="1"/>
</dbReference>
<organism evidence="6 7">
    <name type="scientific">Endozoicomonas gorgoniicola</name>
    <dbReference type="NCBI Taxonomy" id="1234144"/>
    <lineage>
        <taxon>Bacteria</taxon>
        <taxon>Pseudomonadati</taxon>
        <taxon>Pseudomonadota</taxon>
        <taxon>Gammaproteobacteria</taxon>
        <taxon>Oceanospirillales</taxon>
        <taxon>Endozoicomonadaceae</taxon>
        <taxon>Endozoicomonas</taxon>
    </lineage>
</organism>
<dbReference type="Pfam" id="PF01142">
    <property type="entry name" value="TruD"/>
    <property type="match status" value="2"/>
</dbReference>
<dbReference type="InterPro" id="IPR043165">
    <property type="entry name" value="TruD_insert_sf"/>
</dbReference>
<keyword evidence="3 4" id="KW-0413">Isomerase</keyword>
<dbReference type="EMBL" id="JAPFCC010000001">
    <property type="protein sequence ID" value="MCW7553230.1"/>
    <property type="molecule type" value="Genomic_DNA"/>
</dbReference>
<dbReference type="Gene3D" id="3.30.2350.20">
    <property type="entry name" value="TruD, catalytic domain"/>
    <property type="match status" value="1"/>
</dbReference>
<keyword evidence="2 4" id="KW-0819">tRNA processing</keyword>
<comment type="similarity">
    <text evidence="1 4">Belongs to the pseudouridine synthase TruD family.</text>
</comment>
<comment type="caution">
    <text evidence="6">The sequence shown here is derived from an EMBL/GenBank/DDBJ whole genome shotgun (WGS) entry which is preliminary data.</text>
</comment>
<dbReference type="InterPro" id="IPR001656">
    <property type="entry name" value="PsdUridine_synth_TruD"/>
</dbReference>
<keyword evidence="7" id="KW-1185">Reference proteome</keyword>